<dbReference type="PROSITE" id="PS51704">
    <property type="entry name" value="GP_PDE"/>
    <property type="match status" value="1"/>
</dbReference>
<evidence type="ECO:0000256" key="1">
    <source>
        <dbReference type="SAM" id="SignalP"/>
    </source>
</evidence>
<keyword evidence="4" id="KW-1185">Reference proteome</keyword>
<sequence>MKKLMILTAAVCLTGAAFGQQKLDVQGHRGGMGLMPENTIAAMLNGVKLGVKTLELDVVISSDGKVVVSHDPYMSADFMLKPDGSEITKKEQAGIALFQMSYDSISHFDAGLKPHPMFPQQVKMKTHKPLLSELIDSVENYVKKNQLKPVYYNIETKISPAGDGVYNPSPEVFVTTLMKVLNPKNINNRITIQSFDVRTLQILHKTEPKLKLSLLAFGKMDLSSELKKAGLDKENQEKVKQAILAYGKGGIDEDLKKLGFTPDIYSPHFSSVDAGMVKKAHENKMLILPWTVDEEKDMVELGKLGVDGIISNYPDRLIRLFGSYQTK</sequence>
<proteinExistence type="predicted"/>
<gene>
    <name evidence="3" type="ORF">N180_13460</name>
</gene>
<feature type="chain" id="PRO_5001761704" evidence="1">
    <location>
        <begin position="20"/>
        <end position="327"/>
    </location>
</feature>
<dbReference type="GO" id="GO:0008081">
    <property type="term" value="F:phosphoric diester hydrolase activity"/>
    <property type="evidence" value="ECO:0007669"/>
    <property type="project" value="InterPro"/>
</dbReference>
<dbReference type="InterPro" id="IPR030395">
    <property type="entry name" value="GP_PDE_dom"/>
</dbReference>
<evidence type="ECO:0000313" key="3">
    <source>
        <dbReference type="EMBL" id="KEQ29433.1"/>
    </source>
</evidence>
<dbReference type="Pfam" id="PF03009">
    <property type="entry name" value="GDPD"/>
    <property type="match status" value="1"/>
</dbReference>
<evidence type="ECO:0000259" key="2">
    <source>
        <dbReference type="PROSITE" id="PS51704"/>
    </source>
</evidence>
<organism evidence="3 4">
    <name type="scientific">Pedobacter antarcticus 4BY</name>
    <dbReference type="NCBI Taxonomy" id="1358423"/>
    <lineage>
        <taxon>Bacteria</taxon>
        <taxon>Pseudomonadati</taxon>
        <taxon>Bacteroidota</taxon>
        <taxon>Sphingobacteriia</taxon>
        <taxon>Sphingobacteriales</taxon>
        <taxon>Sphingobacteriaceae</taxon>
        <taxon>Pedobacter</taxon>
    </lineage>
</organism>
<name>A0A081PFG0_9SPHI</name>
<feature type="signal peptide" evidence="1">
    <location>
        <begin position="1"/>
        <end position="19"/>
    </location>
</feature>
<feature type="domain" description="GP-PDE" evidence="2">
    <location>
        <begin position="23"/>
        <end position="321"/>
    </location>
</feature>
<dbReference type="AlphaFoldDB" id="A0A081PFG0"/>
<dbReference type="PANTHER" id="PTHR46211">
    <property type="entry name" value="GLYCEROPHOSPHORYL DIESTER PHOSPHODIESTERASE"/>
    <property type="match status" value="1"/>
</dbReference>
<comment type="caution">
    <text evidence="3">The sequence shown here is derived from an EMBL/GenBank/DDBJ whole genome shotgun (WGS) entry which is preliminary data.</text>
</comment>
<dbReference type="eggNOG" id="COG0584">
    <property type="taxonomic scope" value="Bacteria"/>
</dbReference>
<dbReference type="Gene3D" id="3.20.20.190">
    <property type="entry name" value="Phosphatidylinositol (PI) phosphodiesterase"/>
    <property type="match status" value="1"/>
</dbReference>
<dbReference type="GO" id="GO:0006629">
    <property type="term" value="P:lipid metabolic process"/>
    <property type="evidence" value="ECO:0007669"/>
    <property type="project" value="InterPro"/>
</dbReference>
<dbReference type="Proteomes" id="UP000028007">
    <property type="component" value="Unassembled WGS sequence"/>
</dbReference>
<dbReference type="EMBL" id="JNFF01000073">
    <property type="protein sequence ID" value="KEQ29433.1"/>
    <property type="molecule type" value="Genomic_DNA"/>
</dbReference>
<reference evidence="3 4" key="1">
    <citation type="journal article" date="1992" name="Int. J. Syst. Bacteriol.">
        <title>Sphingobacterium antarcticus sp. nov. a Psychrotrophic Bacterium from the Soils of Schirmacher Oasis, Antarctica.</title>
        <authorList>
            <person name="Shivaji S."/>
            <person name="Ray M.K."/>
            <person name="Rao N.S."/>
            <person name="Saiserr L."/>
            <person name="Jagannadham M.V."/>
            <person name="Kumar G.S."/>
            <person name="Reddy G."/>
            <person name="Bhargava P.M."/>
        </authorList>
    </citation>
    <scope>NUCLEOTIDE SEQUENCE [LARGE SCALE GENOMIC DNA]</scope>
    <source>
        <strain evidence="3 4">4BY</strain>
    </source>
</reference>
<evidence type="ECO:0000313" key="4">
    <source>
        <dbReference type="Proteomes" id="UP000028007"/>
    </source>
</evidence>
<keyword evidence="1" id="KW-0732">Signal</keyword>
<protein>
    <submittedName>
        <fullName evidence="3">Glycerophosphodiester phosphodiesterase</fullName>
    </submittedName>
</protein>
<dbReference type="InterPro" id="IPR017946">
    <property type="entry name" value="PLC-like_Pdiesterase_TIM-brl"/>
</dbReference>
<dbReference type="PANTHER" id="PTHR46211:SF14">
    <property type="entry name" value="GLYCEROPHOSPHODIESTER PHOSPHODIESTERASE"/>
    <property type="match status" value="1"/>
</dbReference>
<accession>A0A081PFG0</accession>
<dbReference type="SUPFAM" id="SSF51695">
    <property type="entry name" value="PLC-like phosphodiesterases"/>
    <property type="match status" value="1"/>
</dbReference>